<feature type="transmembrane region" description="Helical" evidence="1">
    <location>
        <begin position="7"/>
        <end position="26"/>
    </location>
</feature>
<name>A0A0E9UTP1_ANGAN</name>
<proteinExistence type="predicted"/>
<organism evidence="2">
    <name type="scientific">Anguilla anguilla</name>
    <name type="common">European freshwater eel</name>
    <name type="synonym">Muraena anguilla</name>
    <dbReference type="NCBI Taxonomy" id="7936"/>
    <lineage>
        <taxon>Eukaryota</taxon>
        <taxon>Metazoa</taxon>
        <taxon>Chordata</taxon>
        <taxon>Craniata</taxon>
        <taxon>Vertebrata</taxon>
        <taxon>Euteleostomi</taxon>
        <taxon>Actinopterygii</taxon>
        <taxon>Neopterygii</taxon>
        <taxon>Teleostei</taxon>
        <taxon>Anguilliformes</taxon>
        <taxon>Anguillidae</taxon>
        <taxon>Anguilla</taxon>
    </lineage>
</organism>
<accession>A0A0E9UTP1</accession>
<evidence type="ECO:0000313" key="2">
    <source>
        <dbReference type="EMBL" id="JAH68308.1"/>
    </source>
</evidence>
<dbReference type="EMBL" id="GBXM01040269">
    <property type="protein sequence ID" value="JAH68308.1"/>
    <property type="molecule type" value="Transcribed_RNA"/>
</dbReference>
<reference evidence="2" key="2">
    <citation type="journal article" date="2015" name="Fish Shellfish Immunol.">
        <title>Early steps in the European eel (Anguilla anguilla)-Vibrio vulnificus interaction in the gills: Role of the RtxA13 toxin.</title>
        <authorList>
            <person name="Callol A."/>
            <person name="Pajuelo D."/>
            <person name="Ebbesson L."/>
            <person name="Teles M."/>
            <person name="MacKenzie S."/>
            <person name="Amaro C."/>
        </authorList>
    </citation>
    <scope>NUCLEOTIDE SEQUENCE</scope>
</reference>
<protein>
    <submittedName>
        <fullName evidence="2">Uncharacterized protein</fullName>
    </submittedName>
</protein>
<sequence>MLRSVKYGQTMIQFFFFGIALTYLSFR</sequence>
<dbReference type="AlphaFoldDB" id="A0A0E9UTP1"/>
<keyword evidence="1" id="KW-0472">Membrane</keyword>
<keyword evidence="1" id="KW-0812">Transmembrane</keyword>
<reference evidence="2" key="1">
    <citation type="submission" date="2014-11" db="EMBL/GenBank/DDBJ databases">
        <authorList>
            <person name="Amaro Gonzalez C."/>
        </authorList>
    </citation>
    <scope>NUCLEOTIDE SEQUENCE</scope>
</reference>
<keyword evidence="1" id="KW-1133">Transmembrane helix</keyword>
<evidence type="ECO:0000256" key="1">
    <source>
        <dbReference type="SAM" id="Phobius"/>
    </source>
</evidence>